<gene>
    <name evidence="2" type="ORF">LQE92_05765</name>
</gene>
<dbReference type="CDD" id="cd04184">
    <property type="entry name" value="GT2_RfbC_Mx_like"/>
    <property type="match status" value="1"/>
</dbReference>
<dbReference type="SUPFAM" id="SSF53448">
    <property type="entry name" value="Nucleotide-diphospho-sugar transferases"/>
    <property type="match status" value="2"/>
</dbReference>
<feature type="domain" description="Glycosyltransferase 2-like" evidence="1">
    <location>
        <begin position="446"/>
        <end position="627"/>
    </location>
</feature>
<dbReference type="EMBL" id="JAJNOR010000002">
    <property type="protein sequence ID" value="MCD2492133.1"/>
    <property type="molecule type" value="Genomic_DNA"/>
</dbReference>
<keyword evidence="3" id="KW-1185">Reference proteome</keyword>
<evidence type="ECO:0000313" key="2">
    <source>
        <dbReference type="EMBL" id="MCD2492133.1"/>
    </source>
</evidence>
<keyword evidence="2" id="KW-0808">Transferase</keyword>
<dbReference type="RefSeq" id="WP_231062044.1">
    <property type="nucleotide sequence ID" value="NZ_JAJNOR010000002.1"/>
</dbReference>
<evidence type="ECO:0000313" key="3">
    <source>
        <dbReference type="Proteomes" id="UP001299265"/>
    </source>
</evidence>
<dbReference type="PANTHER" id="PTHR43179:SF7">
    <property type="entry name" value="RHAMNOSYLTRANSFERASE WBBL"/>
    <property type="match status" value="1"/>
</dbReference>
<proteinExistence type="predicted"/>
<dbReference type="InterPro" id="IPR001173">
    <property type="entry name" value="Glyco_trans_2-like"/>
</dbReference>
<sequence>MKYYIDNVKVQNNTMAVLGWAASDSPEVPVQIEVHDQKKKIVKINRTDVGRYDVNQDVFHGMSKLKLGFCVLIDYSPENTYYMIFIADGKKKKEKLIIGDKLKSKKDKILKFKEIFRADTIERGFLFLKKYGLKAFIKKFKRKVKGNKIDYNGWRKQVICSPEQLELQRKKKFPVMPKFSIVVPVYRTPEKFLREMIRSVQAQTYQSWELCIADGSHGSIAGECAKVLSEYQKTDSRIKVTVLPDNMGIAGNTNAALALTRGDYVVLLDHDDVLAEDALYECALRINEEINKGSCADVLYSDEDKLTSKNKKDFYLDPHFKPDFNPDLLRSMNYISHLLVVKKELVDKIGGFRQEFDGAQDYDFIFRCVEQAKKVCHISKVLYHWRVNSQSTAENPEKKMYAFEAGARAIKAHCKRAGLGDVEVKQNEVLGAYRVVYPVKGNPKVSIVIPNKDHTEDLRVCVKSVLDKASYKNVEMVIVENNSTEEKTFACYKELEAKYDNLKIVTWKSEKGFNFSSINNYALPYTTGDYLLFLNNDTEFINEDCIEELLGYCQREDVGIAGAKLFYDDDTIQHAGVVVGYGGIAGHTFIGFHKGEKTYFLRAFCAQDYSAVTAACMMTKRSIFEEVGGFYEGLAVAFNDIDYCMKVRKLGKLVVYNPFAQLYHYESKSRGIEDTPEKVLRFEHEVETFRQRWPEILEKGDPYYNPNLTLLNSDFSLRNFEKEPIEQCM</sequence>
<dbReference type="Proteomes" id="UP001299265">
    <property type="component" value="Unassembled WGS sequence"/>
</dbReference>
<keyword evidence="2" id="KW-0328">Glycosyltransferase</keyword>
<accession>A0AAP2W780</accession>
<dbReference type="GO" id="GO:0016757">
    <property type="term" value="F:glycosyltransferase activity"/>
    <property type="evidence" value="ECO:0007669"/>
    <property type="project" value="UniProtKB-KW"/>
</dbReference>
<dbReference type="PANTHER" id="PTHR43179">
    <property type="entry name" value="RHAMNOSYLTRANSFERASE WBBL"/>
    <property type="match status" value="1"/>
</dbReference>
<comment type="caution">
    <text evidence="2">The sequence shown here is derived from an EMBL/GenBank/DDBJ whole genome shotgun (WGS) entry which is preliminary data.</text>
</comment>
<dbReference type="InterPro" id="IPR029044">
    <property type="entry name" value="Nucleotide-diphossugar_trans"/>
</dbReference>
<reference evidence="2 3" key="1">
    <citation type="submission" date="2021-11" db="EMBL/GenBank/DDBJ databases">
        <title>Lacrimispora sp. nov. NSJ-141 isolated from human feces.</title>
        <authorList>
            <person name="Abdugheni R."/>
        </authorList>
    </citation>
    <scope>NUCLEOTIDE SEQUENCE [LARGE SCALE GENOMIC DNA]</scope>
    <source>
        <strain evidence="2 3">NSJ-141</strain>
    </source>
</reference>
<dbReference type="Pfam" id="PF00535">
    <property type="entry name" value="Glycos_transf_2"/>
    <property type="match status" value="2"/>
</dbReference>
<feature type="domain" description="Glycosyltransferase 2-like" evidence="1">
    <location>
        <begin position="180"/>
        <end position="349"/>
    </location>
</feature>
<dbReference type="EC" id="2.4.-.-" evidence="2"/>
<dbReference type="AlphaFoldDB" id="A0AAP2W780"/>
<organism evidence="2 3">
    <name type="scientific">Lientehia hominis</name>
    <dbReference type="NCBI Taxonomy" id="2897778"/>
    <lineage>
        <taxon>Bacteria</taxon>
        <taxon>Bacillati</taxon>
        <taxon>Bacillota</taxon>
        <taxon>Clostridia</taxon>
        <taxon>Lachnospirales</taxon>
        <taxon>Lachnospiraceae</taxon>
        <taxon>Lientehia</taxon>
    </lineage>
</organism>
<dbReference type="Gene3D" id="3.90.550.10">
    <property type="entry name" value="Spore Coat Polysaccharide Biosynthesis Protein SpsA, Chain A"/>
    <property type="match status" value="2"/>
</dbReference>
<protein>
    <submittedName>
        <fullName evidence="2">Glycosyltransferase</fullName>
        <ecNumber evidence="2">2.4.-.-</ecNumber>
    </submittedName>
</protein>
<name>A0AAP2W780_9FIRM</name>
<evidence type="ECO:0000259" key="1">
    <source>
        <dbReference type="Pfam" id="PF00535"/>
    </source>
</evidence>